<keyword evidence="7 12" id="KW-0808">Transferase</keyword>
<keyword evidence="15" id="KW-1185">Reference proteome</keyword>
<dbReference type="SUPFAM" id="SSF53756">
    <property type="entry name" value="UDP-Glycosyltransferase/glycogen phosphorylase"/>
    <property type="match status" value="1"/>
</dbReference>
<evidence type="ECO:0000256" key="10">
    <source>
        <dbReference type="ARBA" id="ARBA00032061"/>
    </source>
</evidence>
<protein>
    <recommendedName>
        <fullName evidence="5 12">UDP-N-acetylglucosamine transferase subunit ALG13</fullName>
        <ecNumber evidence="4 12">2.4.1.141</ecNumber>
    </recommendedName>
    <alternativeName>
        <fullName evidence="10 12">Asparagine-linked glycosylation protein 13</fullName>
    </alternativeName>
</protein>
<dbReference type="AlphaFoldDB" id="A0A9P8Q3Z4"/>
<evidence type="ECO:0000256" key="4">
    <source>
        <dbReference type="ARBA" id="ARBA00012614"/>
    </source>
</evidence>
<evidence type="ECO:0000256" key="7">
    <source>
        <dbReference type="ARBA" id="ARBA00022679"/>
    </source>
</evidence>
<evidence type="ECO:0000259" key="13">
    <source>
        <dbReference type="Pfam" id="PF04101"/>
    </source>
</evidence>
<dbReference type="PANTHER" id="PTHR12867:SF6">
    <property type="entry name" value="N-ACETYLGLUCOSAMINYLDIPHOSPHODOLICHOL N-ACETYLGLUCOSAMINYLTRANSFERASE"/>
    <property type="match status" value="1"/>
</dbReference>
<keyword evidence="6 12" id="KW-0328">Glycosyltransferase</keyword>
<accession>A0A9P8Q3Z4</accession>
<reference evidence="14" key="1">
    <citation type="journal article" date="2021" name="Open Biol.">
        <title>Shared evolutionary footprints suggest mitochondrial oxidative damage underlies multiple complex I losses in fungi.</title>
        <authorList>
            <person name="Schikora-Tamarit M.A."/>
            <person name="Marcet-Houben M."/>
            <person name="Nosek J."/>
            <person name="Gabaldon T."/>
        </authorList>
    </citation>
    <scope>NUCLEOTIDE SEQUENCE</scope>
    <source>
        <strain evidence="14">CBS2887</strain>
    </source>
</reference>
<comment type="function">
    <text evidence="9 12">Involved in protein N-glycosylation. Essential for the second step of the dolichol-linked oligosaccharide pathway.</text>
</comment>
<evidence type="ECO:0000256" key="2">
    <source>
        <dbReference type="ARBA" id="ARBA00006962"/>
    </source>
</evidence>
<evidence type="ECO:0000313" key="15">
    <source>
        <dbReference type="Proteomes" id="UP000774326"/>
    </source>
</evidence>
<comment type="subcellular location">
    <subcellularLocation>
        <location evidence="1 12">Endoplasmic reticulum</location>
    </subcellularLocation>
</comment>
<comment type="catalytic activity">
    <reaction evidence="11">
        <text>an N-acetyl-alpha-D-glucosaminyl-diphospho-di-trans,poly-cis-dolichol + UDP-N-acetyl-alpha-D-glucosamine = an N,N'-diacetylchitobiosyl-diphospho-di-trans,poly-cis-dolichol + UDP + H(+)</text>
        <dbReference type="Rhea" id="RHEA:23380"/>
        <dbReference type="Rhea" id="RHEA-COMP:19507"/>
        <dbReference type="Rhea" id="RHEA-COMP:19510"/>
        <dbReference type="ChEBI" id="CHEBI:15378"/>
        <dbReference type="ChEBI" id="CHEBI:57269"/>
        <dbReference type="ChEBI" id="CHEBI:57705"/>
        <dbReference type="ChEBI" id="CHEBI:58223"/>
        <dbReference type="ChEBI" id="CHEBI:58427"/>
        <dbReference type="EC" id="2.4.1.141"/>
    </reaction>
</comment>
<comment type="similarity">
    <text evidence="2 12">Belongs to the glycosyltransferase 28 family.</text>
</comment>
<feature type="domain" description="Glycosyl transferase family 28 C-terminal" evidence="13">
    <location>
        <begin position="10"/>
        <end position="174"/>
    </location>
</feature>
<gene>
    <name evidence="12" type="primary">ALG13</name>
    <name evidence="14" type="ORF">WICPIJ_005192</name>
</gene>
<evidence type="ECO:0000256" key="12">
    <source>
        <dbReference type="RuleBase" id="RU362128"/>
    </source>
</evidence>
<evidence type="ECO:0000313" key="14">
    <source>
        <dbReference type="EMBL" id="KAH3683818.1"/>
    </source>
</evidence>
<dbReference type="Pfam" id="PF04101">
    <property type="entry name" value="Glyco_tran_28_C"/>
    <property type="match status" value="1"/>
</dbReference>
<dbReference type="GO" id="GO:0005783">
    <property type="term" value="C:endoplasmic reticulum"/>
    <property type="evidence" value="ECO:0007669"/>
    <property type="project" value="UniProtKB-SubCell"/>
</dbReference>
<evidence type="ECO:0000256" key="6">
    <source>
        <dbReference type="ARBA" id="ARBA00022676"/>
    </source>
</evidence>
<dbReference type="InterPro" id="IPR007235">
    <property type="entry name" value="Glyco_trans_28_C"/>
</dbReference>
<dbReference type="OrthoDB" id="20273at2759"/>
<comment type="caution">
    <text evidence="14">The sequence shown here is derived from an EMBL/GenBank/DDBJ whole genome shotgun (WGS) entry which is preliminary data.</text>
</comment>
<evidence type="ECO:0000256" key="11">
    <source>
        <dbReference type="ARBA" id="ARBA00048184"/>
    </source>
</evidence>
<proteinExistence type="inferred from homology"/>
<evidence type="ECO:0000256" key="3">
    <source>
        <dbReference type="ARBA" id="ARBA00011198"/>
    </source>
</evidence>
<dbReference type="PANTHER" id="PTHR12867">
    <property type="entry name" value="GLYCOSYL TRANSFERASE-RELATED"/>
    <property type="match status" value="1"/>
</dbReference>
<comment type="subunit">
    <text evidence="3 12">Heterodimer with ALG14 to form a functional enzyme.</text>
</comment>
<sequence>MPQSQPQSKTVFVTTGATVTFPGLLRTVLNQQFIKTLKDLGYNKLKVQYGKEKDALDLFQSLIVHTLGLQLNEVLHTDGVLIEGIPFSNDVQQEIINSELVISHSGTGSILDSLRLKKKLIVVVNDALMDNHQLEIAQEFENGGYLLKCDKPDVDALIDILKEIQTTQLTELPLPKEDTLKTILESL</sequence>
<reference evidence="14" key="2">
    <citation type="submission" date="2021-01" db="EMBL/GenBank/DDBJ databases">
        <authorList>
            <person name="Schikora-Tamarit M.A."/>
        </authorList>
    </citation>
    <scope>NUCLEOTIDE SEQUENCE</scope>
    <source>
        <strain evidence="14">CBS2887</strain>
    </source>
</reference>
<dbReference type="Gene3D" id="3.40.50.2000">
    <property type="entry name" value="Glycogen Phosphorylase B"/>
    <property type="match status" value="1"/>
</dbReference>
<name>A0A9P8Q3Z4_WICPI</name>
<dbReference type="EC" id="2.4.1.141" evidence="4 12"/>
<evidence type="ECO:0000256" key="5">
    <source>
        <dbReference type="ARBA" id="ARBA00017468"/>
    </source>
</evidence>
<dbReference type="Proteomes" id="UP000774326">
    <property type="component" value="Unassembled WGS sequence"/>
</dbReference>
<keyword evidence="8 12" id="KW-0256">Endoplasmic reticulum</keyword>
<dbReference type="EMBL" id="JAEUBG010002926">
    <property type="protein sequence ID" value="KAH3683818.1"/>
    <property type="molecule type" value="Genomic_DNA"/>
</dbReference>
<dbReference type="InterPro" id="IPR039042">
    <property type="entry name" value="Alg13-like"/>
</dbReference>
<organism evidence="14 15">
    <name type="scientific">Wickerhamomyces pijperi</name>
    <name type="common">Yeast</name>
    <name type="synonym">Pichia pijperi</name>
    <dbReference type="NCBI Taxonomy" id="599730"/>
    <lineage>
        <taxon>Eukaryota</taxon>
        <taxon>Fungi</taxon>
        <taxon>Dikarya</taxon>
        <taxon>Ascomycota</taxon>
        <taxon>Saccharomycotina</taxon>
        <taxon>Saccharomycetes</taxon>
        <taxon>Phaffomycetales</taxon>
        <taxon>Wickerhamomycetaceae</taxon>
        <taxon>Wickerhamomyces</taxon>
    </lineage>
</organism>
<evidence type="ECO:0000256" key="9">
    <source>
        <dbReference type="ARBA" id="ARBA00024804"/>
    </source>
</evidence>
<dbReference type="GO" id="GO:0006488">
    <property type="term" value="P:dolichol-linked oligosaccharide biosynthetic process"/>
    <property type="evidence" value="ECO:0007669"/>
    <property type="project" value="InterPro"/>
</dbReference>
<evidence type="ECO:0000256" key="8">
    <source>
        <dbReference type="ARBA" id="ARBA00022824"/>
    </source>
</evidence>
<evidence type="ECO:0000256" key="1">
    <source>
        <dbReference type="ARBA" id="ARBA00004240"/>
    </source>
</evidence>
<dbReference type="GO" id="GO:0004577">
    <property type="term" value="F:N-acetylglucosaminyldiphosphodolichol N-acetylglucosaminyltransferase activity"/>
    <property type="evidence" value="ECO:0007669"/>
    <property type="project" value="UniProtKB-EC"/>
</dbReference>